<dbReference type="STRING" id="90262.A0A1X2IMH8"/>
<feature type="region of interest" description="Disordered" evidence="6">
    <location>
        <begin position="189"/>
        <end position="281"/>
    </location>
</feature>
<feature type="compositionally biased region" description="Polar residues" evidence="6">
    <location>
        <begin position="189"/>
        <end position="229"/>
    </location>
</feature>
<keyword evidence="3 5" id="KW-0863">Zinc-finger</keyword>
<dbReference type="EMBL" id="MCGE01000008">
    <property type="protein sequence ID" value="ORZ18985.1"/>
    <property type="molecule type" value="Genomic_DNA"/>
</dbReference>
<dbReference type="OrthoDB" id="654211at2759"/>
<dbReference type="Gene3D" id="3.30.160.60">
    <property type="entry name" value="Classic Zinc Finger"/>
    <property type="match status" value="4"/>
</dbReference>
<name>A0A1X2IMH8_9FUNG</name>
<feature type="compositionally biased region" description="Low complexity" evidence="6">
    <location>
        <begin position="230"/>
        <end position="264"/>
    </location>
</feature>
<dbReference type="InterPro" id="IPR013087">
    <property type="entry name" value="Znf_C2H2_type"/>
</dbReference>
<comment type="caution">
    <text evidence="8">The sequence shown here is derived from an EMBL/GenBank/DDBJ whole genome shotgun (WGS) entry which is preliminary data.</text>
</comment>
<gene>
    <name evidence="8" type="ORF">BCR42DRAFT_450111</name>
</gene>
<evidence type="ECO:0000256" key="5">
    <source>
        <dbReference type="PROSITE-ProRule" id="PRU00042"/>
    </source>
</evidence>
<keyword evidence="9" id="KW-1185">Reference proteome</keyword>
<accession>A0A1X2IMH8</accession>
<dbReference type="GO" id="GO:0000978">
    <property type="term" value="F:RNA polymerase II cis-regulatory region sequence-specific DNA binding"/>
    <property type="evidence" value="ECO:0007669"/>
    <property type="project" value="UniProtKB-ARBA"/>
</dbReference>
<sequence length="351" mass="39796">MDILELIHIESQQSQNKPHPCTIDKCTKAFGRRSDLVRHIRIHTNERPYKCDQAGCGKSFIQRSALKVHARTHSGERPHACEVEGCRKSFSDSSSLARHRRIHTGKRPYQCRIIGCEKRFARKTILTTHYKVAHDTTSKQRTVLQWRPLNEQHDKWSSSSFSSSTSPPLTSSFTSRMVLPLTLCNSNLDSQSSFRQNDQHNRNPSFDNNTMPSNTPQAPLCLSTTATMHPSSLPELSPSLLSYPTSPESTSTCHDLPSPSSFSPLDHHHHQQQQQQQTCDKRDSFLISNSANVHMDDATCYRYYPHHRNDSITSSLPRLDALEPFFTMSTNDDYRSRSSSFSSSSCSSLSN</sequence>
<dbReference type="GO" id="GO:0000981">
    <property type="term" value="F:DNA-binding transcription factor activity, RNA polymerase II-specific"/>
    <property type="evidence" value="ECO:0007669"/>
    <property type="project" value="TreeGrafter"/>
</dbReference>
<dbReference type="SUPFAM" id="SSF57667">
    <property type="entry name" value="beta-beta-alpha zinc fingers"/>
    <property type="match status" value="2"/>
</dbReference>
<dbReference type="FunFam" id="3.30.160.60:FF:002343">
    <property type="entry name" value="Zinc finger protein 33A"/>
    <property type="match status" value="1"/>
</dbReference>
<feature type="domain" description="C2H2-type" evidence="7">
    <location>
        <begin position="79"/>
        <end position="108"/>
    </location>
</feature>
<evidence type="ECO:0000256" key="6">
    <source>
        <dbReference type="SAM" id="MobiDB-lite"/>
    </source>
</evidence>
<dbReference type="FunFam" id="3.30.160.60:FF:000125">
    <property type="entry name" value="Putative zinc finger protein 143"/>
    <property type="match status" value="1"/>
</dbReference>
<dbReference type="Pfam" id="PF00096">
    <property type="entry name" value="zf-C2H2"/>
    <property type="match status" value="3"/>
</dbReference>
<organism evidence="8 9">
    <name type="scientific">Absidia repens</name>
    <dbReference type="NCBI Taxonomy" id="90262"/>
    <lineage>
        <taxon>Eukaryota</taxon>
        <taxon>Fungi</taxon>
        <taxon>Fungi incertae sedis</taxon>
        <taxon>Mucoromycota</taxon>
        <taxon>Mucoromycotina</taxon>
        <taxon>Mucoromycetes</taxon>
        <taxon>Mucorales</taxon>
        <taxon>Cunninghamellaceae</taxon>
        <taxon>Absidia</taxon>
    </lineage>
</organism>
<keyword evidence="2" id="KW-0677">Repeat</keyword>
<dbReference type="GO" id="GO:0008270">
    <property type="term" value="F:zinc ion binding"/>
    <property type="evidence" value="ECO:0007669"/>
    <property type="project" value="UniProtKB-KW"/>
</dbReference>
<evidence type="ECO:0000256" key="1">
    <source>
        <dbReference type="ARBA" id="ARBA00022723"/>
    </source>
</evidence>
<reference evidence="8 9" key="1">
    <citation type="submission" date="2016-07" db="EMBL/GenBank/DDBJ databases">
        <title>Pervasive Adenine N6-methylation of Active Genes in Fungi.</title>
        <authorList>
            <consortium name="DOE Joint Genome Institute"/>
            <person name="Mondo S.J."/>
            <person name="Dannebaum R.O."/>
            <person name="Kuo R.C."/>
            <person name="Labutti K."/>
            <person name="Haridas S."/>
            <person name="Kuo A."/>
            <person name="Salamov A."/>
            <person name="Ahrendt S.R."/>
            <person name="Lipzen A."/>
            <person name="Sullivan W."/>
            <person name="Andreopoulos W.B."/>
            <person name="Clum A."/>
            <person name="Lindquist E."/>
            <person name="Daum C."/>
            <person name="Ramamoorthy G.K."/>
            <person name="Gryganskyi A."/>
            <person name="Culley D."/>
            <person name="Magnuson J.K."/>
            <person name="James T.Y."/>
            <person name="O'Malley M.A."/>
            <person name="Stajich J.E."/>
            <person name="Spatafora J.W."/>
            <person name="Visel A."/>
            <person name="Grigoriev I.V."/>
        </authorList>
    </citation>
    <scope>NUCLEOTIDE SEQUENCE [LARGE SCALE GENOMIC DNA]</scope>
    <source>
        <strain evidence="8 9">NRRL 1336</strain>
    </source>
</reference>
<evidence type="ECO:0000259" key="7">
    <source>
        <dbReference type="PROSITE" id="PS50157"/>
    </source>
</evidence>
<dbReference type="PANTHER" id="PTHR23235:SF120">
    <property type="entry name" value="KRUPPEL-LIKE FACTOR 15"/>
    <property type="match status" value="1"/>
</dbReference>
<evidence type="ECO:0000256" key="4">
    <source>
        <dbReference type="ARBA" id="ARBA00022833"/>
    </source>
</evidence>
<evidence type="ECO:0000256" key="3">
    <source>
        <dbReference type="ARBA" id="ARBA00022771"/>
    </source>
</evidence>
<evidence type="ECO:0000313" key="8">
    <source>
        <dbReference type="EMBL" id="ORZ18985.1"/>
    </source>
</evidence>
<feature type="domain" description="C2H2-type" evidence="7">
    <location>
        <begin position="19"/>
        <end position="48"/>
    </location>
</feature>
<dbReference type="FunFam" id="3.30.160.60:FF:000072">
    <property type="entry name" value="zinc finger protein 143 isoform X1"/>
    <property type="match status" value="1"/>
</dbReference>
<dbReference type="SMART" id="SM00355">
    <property type="entry name" value="ZnF_C2H2"/>
    <property type="match status" value="4"/>
</dbReference>
<dbReference type="InterPro" id="IPR036236">
    <property type="entry name" value="Znf_C2H2_sf"/>
</dbReference>
<dbReference type="AlphaFoldDB" id="A0A1X2IMH8"/>
<dbReference type="Proteomes" id="UP000193560">
    <property type="component" value="Unassembled WGS sequence"/>
</dbReference>
<protein>
    <recommendedName>
        <fullName evidence="7">C2H2-type domain-containing protein</fullName>
    </recommendedName>
</protein>
<feature type="domain" description="C2H2-type" evidence="7">
    <location>
        <begin position="109"/>
        <end position="139"/>
    </location>
</feature>
<dbReference type="PROSITE" id="PS00028">
    <property type="entry name" value="ZINC_FINGER_C2H2_1"/>
    <property type="match status" value="4"/>
</dbReference>
<evidence type="ECO:0000256" key="2">
    <source>
        <dbReference type="ARBA" id="ARBA00022737"/>
    </source>
</evidence>
<dbReference type="PANTHER" id="PTHR23235">
    <property type="entry name" value="KRUEPPEL-LIKE TRANSCRIPTION FACTOR"/>
    <property type="match status" value="1"/>
</dbReference>
<keyword evidence="4" id="KW-0862">Zinc</keyword>
<feature type="domain" description="C2H2-type" evidence="7">
    <location>
        <begin position="49"/>
        <end position="78"/>
    </location>
</feature>
<keyword evidence="1" id="KW-0479">Metal-binding</keyword>
<dbReference type="PROSITE" id="PS50157">
    <property type="entry name" value="ZINC_FINGER_C2H2_2"/>
    <property type="match status" value="4"/>
</dbReference>
<evidence type="ECO:0000313" key="9">
    <source>
        <dbReference type="Proteomes" id="UP000193560"/>
    </source>
</evidence>
<proteinExistence type="predicted"/>